<evidence type="ECO:0000313" key="2">
    <source>
        <dbReference type="EMBL" id="MQM15128.1"/>
    </source>
</evidence>
<dbReference type="AlphaFoldDB" id="A0A843X4R1"/>
<keyword evidence="3" id="KW-1185">Reference proteome</keyword>
<dbReference type="Proteomes" id="UP000652761">
    <property type="component" value="Unassembled WGS sequence"/>
</dbReference>
<name>A0A843X4R1_COLES</name>
<reference evidence="2" key="1">
    <citation type="submission" date="2017-07" db="EMBL/GenBank/DDBJ databases">
        <title>Taro Niue Genome Assembly and Annotation.</title>
        <authorList>
            <person name="Atibalentja N."/>
            <person name="Keating K."/>
            <person name="Fields C.J."/>
        </authorList>
    </citation>
    <scope>NUCLEOTIDE SEQUENCE</scope>
    <source>
        <strain evidence="2">Niue_2</strain>
        <tissue evidence="2">Leaf</tissue>
    </source>
</reference>
<gene>
    <name evidence="2" type="ORF">Taro_048067</name>
</gene>
<proteinExistence type="predicted"/>
<evidence type="ECO:0000256" key="1">
    <source>
        <dbReference type="SAM" id="MobiDB-lite"/>
    </source>
</evidence>
<organism evidence="2 3">
    <name type="scientific">Colocasia esculenta</name>
    <name type="common">Wild taro</name>
    <name type="synonym">Arum esculentum</name>
    <dbReference type="NCBI Taxonomy" id="4460"/>
    <lineage>
        <taxon>Eukaryota</taxon>
        <taxon>Viridiplantae</taxon>
        <taxon>Streptophyta</taxon>
        <taxon>Embryophyta</taxon>
        <taxon>Tracheophyta</taxon>
        <taxon>Spermatophyta</taxon>
        <taxon>Magnoliopsida</taxon>
        <taxon>Liliopsida</taxon>
        <taxon>Araceae</taxon>
        <taxon>Aroideae</taxon>
        <taxon>Colocasieae</taxon>
        <taxon>Colocasia</taxon>
    </lineage>
</organism>
<evidence type="ECO:0000313" key="3">
    <source>
        <dbReference type="Proteomes" id="UP000652761"/>
    </source>
</evidence>
<sequence length="112" mass="11909">MVRGARSGSSSGRRSSRGRGLFAASASGSSSVPPSIAAGSDEFTPPPPRVPGSGQCTPSPPTVADMDKIEPAQASQFITRSIQAHFLGPIHRFNDFSMEVQELLYQMFMSNH</sequence>
<feature type="compositionally biased region" description="Low complexity" evidence="1">
    <location>
        <begin position="1"/>
        <end position="40"/>
    </location>
</feature>
<comment type="caution">
    <text evidence="2">The sequence shown here is derived from an EMBL/GenBank/DDBJ whole genome shotgun (WGS) entry which is preliminary data.</text>
</comment>
<dbReference type="EMBL" id="NMUH01006377">
    <property type="protein sequence ID" value="MQM15128.1"/>
    <property type="molecule type" value="Genomic_DNA"/>
</dbReference>
<protein>
    <submittedName>
        <fullName evidence="2">Uncharacterized protein</fullName>
    </submittedName>
</protein>
<accession>A0A843X4R1</accession>
<feature type="region of interest" description="Disordered" evidence="1">
    <location>
        <begin position="1"/>
        <end position="62"/>
    </location>
</feature>